<evidence type="ECO:0000256" key="1">
    <source>
        <dbReference type="ARBA" id="ARBA00023002"/>
    </source>
</evidence>
<dbReference type="Proteomes" id="UP001500460">
    <property type="component" value="Unassembled WGS sequence"/>
</dbReference>
<dbReference type="Gene3D" id="3.20.20.30">
    <property type="entry name" value="Luciferase-like domain"/>
    <property type="match status" value="1"/>
</dbReference>
<comment type="caution">
    <text evidence="3">The sequence shown here is derived from an EMBL/GenBank/DDBJ whole genome shotgun (WGS) entry which is preliminary data.</text>
</comment>
<name>A0ABN3K3V3_9ACTN</name>
<dbReference type="InterPro" id="IPR011251">
    <property type="entry name" value="Luciferase-like_dom"/>
</dbReference>
<keyword evidence="4" id="KW-1185">Reference proteome</keyword>
<dbReference type="InterPro" id="IPR050564">
    <property type="entry name" value="F420-G6PD/mer"/>
</dbReference>
<protein>
    <submittedName>
        <fullName evidence="3">LLM class F420-dependent oxidoreductase</fullName>
    </submittedName>
</protein>
<evidence type="ECO:0000313" key="4">
    <source>
        <dbReference type="Proteomes" id="UP001500460"/>
    </source>
</evidence>
<organism evidence="3 4">
    <name type="scientific">Streptomyces glaucus</name>
    <dbReference type="NCBI Taxonomy" id="284029"/>
    <lineage>
        <taxon>Bacteria</taxon>
        <taxon>Bacillati</taxon>
        <taxon>Actinomycetota</taxon>
        <taxon>Actinomycetes</taxon>
        <taxon>Kitasatosporales</taxon>
        <taxon>Streptomycetaceae</taxon>
        <taxon>Streptomyces</taxon>
    </lineage>
</organism>
<keyword evidence="1" id="KW-0560">Oxidoreductase</keyword>
<sequence>MVGELPEKLLAVRSSGPGGNVDYSVLVPFLPRRPEQVLPFAALVEWTGAARLWQGQSLLMEPFQTFSAVAGAGFRVPTGLGVTLMPLRHPFEAAHKVKTLAMATGKDVVAGFGPGAKTFQQSLLGAPYRSQLTAVREYMTVVRDLLSGEPVDFDGEYYSCHAGMGPVMSPPVRLGLGVLRPGMARLAGEVADVAVTWLTPAAYLDGVVRPAMREGADDAGRSVPRITAMVPVALERSDRDVSDFVLASNAAHMQAPHYLDMLGKAGIDFSELDPRAAARRMAESGAFLFGNIDQVVKRLDEYRQAGVDEIVLNLTGVCRLYGANAAMDDLKQILAAVGADRRDSGE</sequence>
<evidence type="ECO:0000259" key="2">
    <source>
        <dbReference type="Pfam" id="PF00296"/>
    </source>
</evidence>
<dbReference type="InterPro" id="IPR036661">
    <property type="entry name" value="Luciferase-like_sf"/>
</dbReference>
<dbReference type="Pfam" id="PF00296">
    <property type="entry name" value="Bac_luciferase"/>
    <property type="match status" value="1"/>
</dbReference>
<gene>
    <name evidence="3" type="ORF">GCM10010421_41150</name>
</gene>
<dbReference type="PANTHER" id="PTHR43244">
    <property type="match status" value="1"/>
</dbReference>
<accession>A0ABN3K3V3</accession>
<dbReference type="EMBL" id="BAAATK010000027">
    <property type="protein sequence ID" value="GAA2445499.1"/>
    <property type="molecule type" value="Genomic_DNA"/>
</dbReference>
<proteinExistence type="predicted"/>
<dbReference type="PANTHER" id="PTHR43244:SF1">
    <property type="entry name" value="5,10-METHYLENETETRAHYDROMETHANOPTERIN REDUCTASE"/>
    <property type="match status" value="1"/>
</dbReference>
<reference evidence="3 4" key="1">
    <citation type="journal article" date="2019" name="Int. J. Syst. Evol. Microbiol.">
        <title>The Global Catalogue of Microorganisms (GCM) 10K type strain sequencing project: providing services to taxonomists for standard genome sequencing and annotation.</title>
        <authorList>
            <consortium name="The Broad Institute Genomics Platform"/>
            <consortium name="The Broad Institute Genome Sequencing Center for Infectious Disease"/>
            <person name="Wu L."/>
            <person name="Ma J."/>
        </authorList>
    </citation>
    <scope>NUCLEOTIDE SEQUENCE [LARGE SCALE GENOMIC DNA]</scope>
    <source>
        <strain evidence="3 4">JCM 6922</strain>
    </source>
</reference>
<evidence type="ECO:0000313" key="3">
    <source>
        <dbReference type="EMBL" id="GAA2445499.1"/>
    </source>
</evidence>
<dbReference type="SUPFAM" id="SSF51679">
    <property type="entry name" value="Bacterial luciferase-like"/>
    <property type="match status" value="1"/>
</dbReference>
<dbReference type="RefSeq" id="WP_425578001.1">
    <property type="nucleotide sequence ID" value="NZ_BAAATK010000027.1"/>
</dbReference>
<feature type="domain" description="Luciferase-like" evidence="2">
    <location>
        <begin position="33"/>
        <end position="309"/>
    </location>
</feature>